<dbReference type="Proteomes" id="UP001186974">
    <property type="component" value="Unassembled WGS sequence"/>
</dbReference>
<accession>A0ACC3CTL6</accession>
<gene>
    <name evidence="1" type="ORF">LTS18_001570</name>
</gene>
<reference evidence="1" key="1">
    <citation type="submission" date="2024-09" db="EMBL/GenBank/DDBJ databases">
        <title>Black Yeasts Isolated from many extreme environments.</title>
        <authorList>
            <person name="Coleine C."/>
            <person name="Stajich J.E."/>
            <person name="Selbmann L."/>
        </authorList>
    </citation>
    <scope>NUCLEOTIDE SEQUENCE</scope>
    <source>
        <strain evidence="1">CCFEE 5737</strain>
    </source>
</reference>
<feature type="non-terminal residue" evidence="1">
    <location>
        <position position="146"/>
    </location>
</feature>
<sequence>MDGVADVKSSDNSRDVIDFTGFDAAAPPSTWKKAKQSVTPVPASPTQPSTPQRTSPPLRPDTASDQDGPSGRMPKPTTFMLSSNTSQSNSPPDPSSPSSVVDENACNSGYDDEAELKPFGSHKHSQSSSGLYRGPRKGITWAPPDH</sequence>
<evidence type="ECO:0000313" key="1">
    <source>
        <dbReference type="EMBL" id="KAK3044328.1"/>
    </source>
</evidence>
<comment type="caution">
    <text evidence="1">The sequence shown here is derived from an EMBL/GenBank/DDBJ whole genome shotgun (WGS) entry which is preliminary data.</text>
</comment>
<dbReference type="EMBL" id="JAWDJW010012094">
    <property type="protein sequence ID" value="KAK3044328.1"/>
    <property type="molecule type" value="Genomic_DNA"/>
</dbReference>
<evidence type="ECO:0000313" key="2">
    <source>
        <dbReference type="Proteomes" id="UP001186974"/>
    </source>
</evidence>
<proteinExistence type="predicted"/>
<keyword evidence="2" id="KW-1185">Reference proteome</keyword>
<organism evidence="1 2">
    <name type="scientific">Coniosporium uncinatum</name>
    <dbReference type="NCBI Taxonomy" id="93489"/>
    <lineage>
        <taxon>Eukaryota</taxon>
        <taxon>Fungi</taxon>
        <taxon>Dikarya</taxon>
        <taxon>Ascomycota</taxon>
        <taxon>Pezizomycotina</taxon>
        <taxon>Dothideomycetes</taxon>
        <taxon>Dothideomycetes incertae sedis</taxon>
        <taxon>Coniosporium</taxon>
    </lineage>
</organism>
<protein>
    <submittedName>
        <fullName evidence="1">Uncharacterized protein</fullName>
    </submittedName>
</protein>
<name>A0ACC3CTL6_9PEZI</name>